<comment type="caution">
    <text evidence="2">The sequence shown here is derived from an EMBL/GenBank/DDBJ whole genome shotgun (WGS) entry which is preliminary data.</text>
</comment>
<feature type="transmembrane region" description="Helical" evidence="1">
    <location>
        <begin position="322"/>
        <end position="343"/>
    </location>
</feature>
<feature type="transmembrane region" description="Helical" evidence="1">
    <location>
        <begin position="349"/>
        <end position="370"/>
    </location>
</feature>
<feature type="transmembrane region" description="Helical" evidence="1">
    <location>
        <begin position="409"/>
        <end position="427"/>
    </location>
</feature>
<feature type="transmembrane region" description="Helical" evidence="1">
    <location>
        <begin position="41"/>
        <end position="61"/>
    </location>
</feature>
<sequence length="448" mass="51083">MKEYFNFKYSRQSLGLFIVFMGNPLIFFFKEYLGFGGSSTFTIGSLFIGLVLLISPGDLFRKFYKPNIPITRVAMFFLIISLLACLFYNPFFGYDNDRTAFTRDIGNFIFIFAFYFLIVGVSNEVANYFLPIALLFTFFGSVCLIYSMATNPLFIIGQRATVVFGDGTSTASGNPHVYARNAFAGVFASYFFLKSKNILWKLFAFFNLILSLVVLILAQARSILLAFLFSVALFVYFNVGKDTVKVFLRALFKPLNLIYICLFFAGLLYFISTQQRIIDIIDLYYNTFLETFSKALLTAFGLGGEKNVDMSAMGRVNNIDLIIFLFSEIPYAFILGGGFRFFYVDVPVIETFVDLGIAGVVSFCLMNYMIFKEAVYTLKRKINPFACFVAYFYMTYFVGIFTGGEPYGTSYWFIFIVAIRFLGIKYIKEEPEDDLKENELAPLEPAVK</sequence>
<dbReference type="EMBL" id="JAYFUL010000023">
    <property type="protein sequence ID" value="MEA5258960.1"/>
    <property type="molecule type" value="Genomic_DNA"/>
</dbReference>
<keyword evidence="1" id="KW-0472">Membrane</keyword>
<gene>
    <name evidence="2" type="ORF">VB264_14270</name>
</gene>
<dbReference type="Proteomes" id="UP001304671">
    <property type="component" value="Unassembled WGS sequence"/>
</dbReference>
<feature type="transmembrane region" description="Helical" evidence="1">
    <location>
        <begin position="251"/>
        <end position="271"/>
    </location>
</feature>
<reference evidence="2 3" key="1">
    <citation type="submission" date="2023-12" db="EMBL/GenBank/DDBJ databases">
        <title>Novel species of the genus Arcicella isolated from rivers.</title>
        <authorList>
            <person name="Lu H."/>
        </authorList>
    </citation>
    <scope>NUCLEOTIDE SEQUENCE [LARGE SCALE GENOMIC DNA]</scope>
    <source>
        <strain evidence="2 3">LMG 21963</strain>
    </source>
</reference>
<feature type="transmembrane region" description="Helical" evidence="1">
    <location>
        <begin position="198"/>
        <end position="217"/>
    </location>
</feature>
<keyword evidence="1" id="KW-0812">Transmembrane</keyword>
<feature type="transmembrane region" description="Helical" evidence="1">
    <location>
        <begin position="223"/>
        <end position="239"/>
    </location>
</feature>
<feature type="transmembrane region" description="Helical" evidence="1">
    <location>
        <begin position="12"/>
        <end position="29"/>
    </location>
</feature>
<evidence type="ECO:0000256" key="1">
    <source>
        <dbReference type="SAM" id="Phobius"/>
    </source>
</evidence>
<protein>
    <submittedName>
        <fullName evidence="2">Uncharacterized protein</fullName>
    </submittedName>
</protein>
<feature type="transmembrane region" description="Helical" evidence="1">
    <location>
        <begin position="382"/>
        <end position="403"/>
    </location>
</feature>
<feature type="transmembrane region" description="Helical" evidence="1">
    <location>
        <begin position="128"/>
        <end position="149"/>
    </location>
</feature>
<feature type="transmembrane region" description="Helical" evidence="1">
    <location>
        <begin position="105"/>
        <end position="121"/>
    </location>
</feature>
<name>A0ABU5QPF8_9BACT</name>
<feature type="transmembrane region" description="Helical" evidence="1">
    <location>
        <begin position="73"/>
        <end position="93"/>
    </location>
</feature>
<evidence type="ECO:0000313" key="2">
    <source>
        <dbReference type="EMBL" id="MEA5258960.1"/>
    </source>
</evidence>
<accession>A0ABU5QPF8</accession>
<organism evidence="2 3">
    <name type="scientific">Arcicella aquatica</name>
    <dbReference type="NCBI Taxonomy" id="217141"/>
    <lineage>
        <taxon>Bacteria</taxon>
        <taxon>Pseudomonadati</taxon>
        <taxon>Bacteroidota</taxon>
        <taxon>Cytophagia</taxon>
        <taxon>Cytophagales</taxon>
        <taxon>Flectobacillaceae</taxon>
        <taxon>Arcicella</taxon>
    </lineage>
</organism>
<keyword evidence="3" id="KW-1185">Reference proteome</keyword>
<keyword evidence="1" id="KW-1133">Transmembrane helix</keyword>
<proteinExistence type="predicted"/>
<dbReference type="RefSeq" id="WP_323250437.1">
    <property type="nucleotide sequence ID" value="NZ_JAYFUL010000023.1"/>
</dbReference>
<evidence type="ECO:0000313" key="3">
    <source>
        <dbReference type="Proteomes" id="UP001304671"/>
    </source>
</evidence>